<dbReference type="Proteomes" id="UP000005206">
    <property type="component" value="Mitochondrion"/>
</dbReference>
<dbReference type="InParanoid" id="H6D5C0"/>
<keyword evidence="1" id="KW-0496">Mitochondrion</keyword>
<name>H6D5C0_FUSV7</name>
<gene>
    <name evidence="1" type="primary">rps3</name>
</gene>
<evidence type="ECO:0000313" key="2">
    <source>
        <dbReference type="Proteomes" id="UP000005206"/>
    </source>
</evidence>
<proteinExistence type="predicted"/>
<geneLocation type="mitochondrion" evidence="1"/>
<dbReference type="GO" id="GO:0005840">
    <property type="term" value="C:ribosome"/>
    <property type="evidence" value="ECO:0007669"/>
    <property type="project" value="UniProtKB-KW"/>
</dbReference>
<evidence type="ECO:0000313" key="1">
    <source>
        <dbReference type="EMBL" id="AEJ72888.1"/>
    </source>
</evidence>
<accession>H6D5C0</accession>
<reference evidence="1" key="1">
    <citation type="journal article" date="2012" name="Fungal Genet. Biol.">
        <title>Comparative analysis of Fusarium mitochondrial genomes reveals a highly variable region that encodes an exceptionally large open reading frame.</title>
        <authorList>
            <person name="Al-Reedy R.M."/>
            <person name="Malireddy R."/>
            <person name="Dillman C.B."/>
            <person name="Kennell J.C."/>
        </authorList>
    </citation>
    <scope>NUCLEOTIDE SEQUENCE [LARGE SCALE GENOMIC DNA]</scope>
    <source>
        <strain>ATCC MYA-4622 / CBS 123669 / FGSC 9596 / NRRL 45880 / 77-13-4</strain>
        <strain evidence="1">MpVI</strain>
    </source>
</reference>
<keyword evidence="1" id="KW-0687">Ribonucleoprotein</keyword>
<dbReference type="AlphaFoldDB" id="H6D5C0"/>
<dbReference type="EMBL" id="JN041209">
    <property type="protein sequence ID" value="AEJ72888.1"/>
    <property type="molecule type" value="Genomic_DNA"/>
</dbReference>
<sequence length="511" mass="59333">MKMKIYNNNLKRSSKTILLKKKINDVGITKYLPSYSKEWNNTIYSYNKNTLKNIPVNDLNINKIIKGYFNLYFKDRKYTGSKFILLKRRRNLLRRIHISNAEIKHTNNKAIITLYTINREKNVLKKKYLKINKKISKGLIAKRYFLLYKENIHKIYKILGKYKDQYIFINDIIRKKKFIKYKLQYLNKFIKLKDLYLKKVWGIILNKYARKYLKFLRKYDLLYSLNQYKFNKLVFLPILSNILNKIIGKKLEYNIINLKSVAYHTDLFTNALALKLKKRRINYINSMFSILNRAYLPNINTIKERSKIKGDQKMDNFQGKFKDLKIISSFRLLSKLSSEAHMNNNLSKLLDGAYPSNIKINNASLALMKLAAPPATKAVDEHSLLIPRISKLSDTSAVALASTAAKASQSDNFVAGGAQAIIHDIIYKSIGYKNMGGIRLEVKGRLTKRYRADRSIYSLKWKGGLKNIDSSFRGLSSVLFRGNSKSNVTYSIAKSKRRIGAFAVKGWIGGK</sequence>
<dbReference type="STRING" id="660122.H6D5C0"/>
<organism evidence="1">
    <name type="scientific">Fusarium vanettenii (strain ATCC MYA-4622 / CBS 123669 / FGSC 9596 / NRRL 45880 / 77-13-4)</name>
    <name type="common">Fusarium solani subsp. pisi</name>
    <dbReference type="NCBI Taxonomy" id="660122"/>
    <lineage>
        <taxon>Eukaryota</taxon>
        <taxon>Fungi</taxon>
        <taxon>Dikarya</taxon>
        <taxon>Ascomycota</taxon>
        <taxon>Pezizomycotina</taxon>
        <taxon>Sordariomycetes</taxon>
        <taxon>Hypocreomycetidae</taxon>
        <taxon>Hypocreales</taxon>
        <taxon>Nectriaceae</taxon>
        <taxon>Fusarium</taxon>
        <taxon>Fusarium solani species complex</taxon>
        <taxon>Fusarium vanettenii</taxon>
    </lineage>
</organism>
<keyword evidence="2" id="KW-1185">Reference proteome</keyword>
<protein>
    <submittedName>
        <fullName evidence="1">Small ribosomal protein 3</fullName>
    </submittedName>
</protein>
<keyword evidence="1" id="KW-0689">Ribosomal protein</keyword>